<dbReference type="GO" id="GO:0008914">
    <property type="term" value="F:leucyl-tRNA--protein transferase activity"/>
    <property type="evidence" value="ECO:0007669"/>
    <property type="project" value="UniProtKB-EC"/>
</dbReference>
<dbReference type="GO" id="GO:0030163">
    <property type="term" value="P:protein catabolic process"/>
    <property type="evidence" value="ECO:0007669"/>
    <property type="project" value="InterPro"/>
</dbReference>
<protein>
    <submittedName>
        <fullName evidence="5">Leucyl/phenylalanyl-tRNA--protein transferase</fullName>
        <ecNumber evidence="5">2.3.2.6</ecNumber>
    </submittedName>
</protein>
<dbReference type="EC" id="2.3.2.6" evidence="5"/>
<dbReference type="HAMAP" id="MF_00688">
    <property type="entry name" value="Leu_Phe_trans"/>
    <property type="match status" value="1"/>
</dbReference>
<keyword evidence="2" id="KW-0963">Cytoplasm</keyword>
<dbReference type="InterPro" id="IPR042203">
    <property type="entry name" value="Leu/Phe-tRNA_Trfase_C"/>
</dbReference>
<reference evidence="5" key="1">
    <citation type="journal article" date="2017" name="Appl. Environ. Microbiol.">
        <title>Molecular characterization of an Endozoicomonas-like organism causing infection in king scallop Pecten maximus L.</title>
        <authorList>
            <person name="Cano I."/>
            <person name="van Aerle R."/>
            <person name="Ross S."/>
            <person name="Verner-Jeffreys D.W."/>
            <person name="Paley R.K."/>
            <person name="Rimmer G."/>
            <person name="Ryder D."/>
            <person name="Hooper P."/>
            <person name="Stone D."/>
            <person name="Feist S.W."/>
        </authorList>
    </citation>
    <scope>NUCLEOTIDE SEQUENCE</scope>
</reference>
<proteinExistence type="inferred from homology"/>
<evidence type="ECO:0000313" key="5">
    <source>
        <dbReference type="EMBL" id="PJE79276.1"/>
    </source>
</evidence>
<dbReference type="InterPro" id="IPR004616">
    <property type="entry name" value="Leu/Phe-tRNA_Trfase"/>
</dbReference>
<keyword evidence="4 5" id="KW-0012">Acyltransferase</keyword>
<evidence type="ECO:0000256" key="1">
    <source>
        <dbReference type="ARBA" id="ARBA00004496"/>
    </source>
</evidence>
<dbReference type="NCBIfam" id="TIGR00667">
    <property type="entry name" value="aat"/>
    <property type="match status" value="1"/>
</dbReference>
<dbReference type="PANTHER" id="PTHR30098:SF2">
    <property type="entry name" value="LEUCYL_PHENYLALANYL-TRNA--PROTEIN TRANSFERASE"/>
    <property type="match status" value="1"/>
</dbReference>
<dbReference type="InterPro" id="IPR042221">
    <property type="entry name" value="Leu/Phe-tRNA_Trfase_N"/>
</dbReference>
<accession>A0A2H9T7T2</accession>
<dbReference type="SUPFAM" id="SSF55729">
    <property type="entry name" value="Acyl-CoA N-acyltransferases (Nat)"/>
    <property type="match status" value="1"/>
</dbReference>
<evidence type="ECO:0000256" key="2">
    <source>
        <dbReference type="ARBA" id="ARBA00022490"/>
    </source>
</evidence>
<dbReference type="EMBL" id="NSIT01000081">
    <property type="protein sequence ID" value="PJE79276.1"/>
    <property type="molecule type" value="Genomic_DNA"/>
</dbReference>
<evidence type="ECO:0000256" key="3">
    <source>
        <dbReference type="ARBA" id="ARBA00022679"/>
    </source>
</evidence>
<dbReference type="FunFam" id="3.40.630.70:FF:000001">
    <property type="entry name" value="Leucyl/phenylalanyl-tRNA--protein transferase"/>
    <property type="match status" value="1"/>
</dbReference>
<gene>
    <name evidence="5" type="primary">aat</name>
    <name evidence="5" type="ORF">CI610_01766</name>
</gene>
<evidence type="ECO:0000256" key="4">
    <source>
        <dbReference type="ARBA" id="ARBA00023315"/>
    </source>
</evidence>
<name>A0A2H9T7T2_9ZZZZ</name>
<sequence>MTAPLAFLDETHVCFPPVSNALVNPDGLLAIGGNLKKSTLLKAYTHGIFPWFNEGEAIQWWSPDPRMVLFPDKIEISRSLSKVLRKKQFTVSTDQAFPQVIHACSEPRKAVEGTWITHAMQEAYTQLFRSGFAHSVEIWQDGILAGGLYGVAIGRIFFGESMFSRKNNASKVALVWLCQQIQQRNFALIDCQVYSNHLHSMGASMISRHEFIHQLEIHCRQDLSVANWL</sequence>
<comment type="caution">
    <text evidence="5">The sequence shown here is derived from an EMBL/GenBank/DDBJ whole genome shotgun (WGS) entry which is preliminary data.</text>
</comment>
<dbReference type="GO" id="GO:0005737">
    <property type="term" value="C:cytoplasm"/>
    <property type="evidence" value="ECO:0007669"/>
    <property type="project" value="UniProtKB-SubCell"/>
</dbReference>
<dbReference type="InterPro" id="IPR016181">
    <property type="entry name" value="Acyl_CoA_acyltransferase"/>
</dbReference>
<dbReference type="FunFam" id="3.30.70.3550:FF:000001">
    <property type="entry name" value="Leucyl/phenylalanyl-tRNA--protein transferase"/>
    <property type="match status" value="1"/>
</dbReference>
<dbReference type="AlphaFoldDB" id="A0A2H9T7T2"/>
<comment type="subcellular location">
    <subcellularLocation>
        <location evidence="1">Cytoplasm</location>
    </subcellularLocation>
</comment>
<keyword evidence="3 5" id="KW-0808">Transferase</keyword>
<organism evidence="5">
    <name type="scientific">invertebrate metagenome</name>
    <dbReference type="NCBI Taxonomy" id="1711999"/>
    <lineage>
        <taxon>unclassified sequences</taxon>
        <taxon>metagenomes</taxon>
        <taxon>organismal metagenomes</taxon>
    </lineage>
</organism>
<dbReference type="Pfam" id="PF03588">
    <property type="entry name" value="Leu_Phe_trans"/>
    <property type="match status" value="1"/>
</dbReference>
<dbReference type="PANTHER" id="PTHR30098">
    <property type="entry name" value="LEUCYL/PHENYLALANYL-TRNA--PROTEIN TRANSFERASE"/>
    <property type="match status" value="1"/>
</dbReference>
<dbReference type="Gene3D" id="3.40.630.70">
    <property type="entry name" value="Leucyl/phenylalanyl-tRNA-protein transferase, C-terminal domain"/>
    <property type="match status" value="1"/>
</dbReference>
<dbReference type="Gene3D" id="3.30.70.3550">
    <property type="entry name" value="Leucyl/phenylalanyl-tRNA-protein transferase, N-terminal domain"/>
    <property type="match status" value="1"/>
</dbReference>